<reference evidence="2" key="1">
    <citation type="journal article" date="2019" name="Int. J. Syst. Evol. Microbiol.">
        <title>The Global Catalogue of Microorganisms (GCM) 10K type strain sequencing project: providing services to taxonomists for standard genome sequencing and annotation.</title>
        <authorList>
            <consortium name="The Broad Institute Genomics Platform"/>
            <consortium name="The Broad Institute Genome Sequencing Center for Infectious Disease"/>
            <person name="Wu L."/>
            <person name="Ma J."/>
        </authorList>
    </citation>
    <scope>NUCLEOTIDE SEQUENCE [LARGE SCALE GENOMIC DNA]</scope>
    <source>
        <strain evidence="2">JCM 4505</strain>
    </source>
</reference>
<sequence length="139" mass="15002">MAAAFSQSGQSREGPQVAFLSGLCQRAPGIVQAAYLLPHTGQVPQRAQVTAVHRLPRQFIRFLTVPRPLPVVRQIGERSYVSSRRRFPQKPLGVFLAVLPAHVRQACEGSGVAGPGRLPRESFGRGQGHLCSHAAPLHG</sequence>
<evidence type="ECO:0000313" key="2">
    <source>
        <dbReference type="Proteomes" id="UP001501867"/>
    </source>
</evidence>
<comment type="caution">
    <text evidence="1">The sequence shown here is derived from an EMBL/GenBank/DDBJ whole genome shotgun (WGS) entry which is preliminary data.</text>
</comment>
<organism evidence="1 2">
    <name type="scientific">Streptomyces polychromogenes</name>
    <dbReference type="NCBI Taxonomy" id="67342"/>
    <lineage>
        <taxon>Bacteria</taxon>
        <taxon>Bacillati</taxon>
        <taxon>Actinomycetota</taxon>
        <taxon>Actinomycetes</taxon>
        <taxon>Kitasatosporales</taxon>
        <taxon>Streptomycetaceae</taxon>
        <taxon>Streptomyces</taxon>
    </lineage>
</organism>
<dbReference type="EMBL" id="BAAABV010000028">
    <property type="protein sequence ID" value="GAA0318998.1"/>
    <property type="molecule type" value="Genomic_DNA"/>
</dbReference>
<gene>
    <name evidence="1" type="ORF">GCM10010302_67660</name>
</gene>
<accession>A0ABP3FIW6</accession>
<evidence type="ECO:0000313" key="1">
    <source>
        <dbReference type="EMBL" id="GAA0318998.1"/>
    </source>
</evidence>
<keyword evidence="2" id="KW-1185">Reference proteome</keyword>
<name>A0ABP3FIW6_9ACTN</name>
<protein>
    <submittedName>
        <fullName evidence="1">Uncharacterized protein</fullName>
    </submittedName>
</protein>
<proteinExistence type="predicted"/>
<dbReference type="Proteomes" id="UP001501867">
    <property type="component" value="Unassembled WGS sequence"/>
</dbReference>